<keyword evidence="2" id="KW-0732">Signal</keyword>
<evidence type="ECO:0000256" key="2">
    <source>
        <dbReference type="SAM" id="SignalP"/>
    </source>
</evidence>
<feature type="compositionally biased region" description="Basic residues" evidence="1">
    <location>
        <begin position="195"/>
        <end position="206"/>
    </location>
</feature>
<evidence type="ECO:0000256" key="1">
    <source>
        <dbReference type="SAM" id="MobiDB-lite"/>
    </source>
</evidence>
<evidence type="ECO:0000313" key="4">
    <source>
        <dbReference type="Proteomes" id="UP000324832"/>
    </source>
</evidence>
<accession>A0A5E4Q0S1</accession>
<evidence type="ECO:0000313" key="3">
    <source>
        <dbReference type="EMBL" id="VVC91897.1"/>
    </source>
</evidence>
<feature type="chain" id="PRO_5022906760" evidence="2">
    <location>
        <begin position="19"/>
        <end position="285"/>
    </location>
</feature>
<feature type="signal peptide" evidence="2">
    <location>
        <begin position="1"/>
        <end position="18"/>
    </location>
</feature>
<feature type="compositionally biased region" description="Basic residues" evidence="1">
    <location>
        <begin position="218"/>
        <end position="231"/>
    </location>
</feature>
<gene>
    <name evidence="3" type="ORF">LSINAPIS_LOCUS4453</name>
</gene>
<feature type="region of interest" description="Disordered" evidence="1">
    <location>
        <begin position="183"/>
        <end position="285"/>
    </location>
</feature>
<dbReference type="EMBL" id="FZQP02001138">
    <property type="protein sequence ID" value="VVC91897.1"/>
    <property type="molecule type" value="Genomic_DNA"/>
</dbReference>
<protein>
    <submittedName>
        <fullName evidence="3">Uncharacterized protein</fullName>
    </submittedName>
</protein>
<dbReference type="Proteomes" id="UP000324832">
    <property type="component" value="Unassembled WGS sequence"/>
</dbReference>
<dbReference type="AlphaFoldDB" id="A0A5E4Q0S1"/>
<reference evidence="3 4" key="1">
    <citation type="submission" date="2017-07" db="EMBL/GenBank/DDBJ databases">
        <authorList>
            <person name="Talla V."/>
            <person name="Backstrom N."/>
        </authorList>
    </citation>
    <scope>NUCLEOTIDE SEQUENCE [LARGE SCALE GENOMIC DNA]</scope>
</reference>
<sequence length="285" mass="32464">MKLVSLFLVLSIATLVSCSYEQTDIDVVSNYQDSPDTRYGDAGNDHKNIFRRSKESHMSKVEKELLKLFEEIVPLIQHVPWKYVQLNKSGSDEKTSLFCGQSYVFISVFTLSHSSHTYKANIHGQYDMTSWVQPIQEPHKVKHEIIDAEELNNRYWQHGRYAWLNIIMGIIFRPKIPIRPPKFPIRPPKIPIRPPKIRPPKIKPPPKKPSATKPPVKPTKKPPKATTKKPKKGDNSNDIDIDVDIRVNSTNNCECVCPPDEVPSGSEEPSSPEELSSLGEPYPSY</sequence>
<name>A0A5E4Q0S1_9NEOP</name>
<proteinExistence type="predicted"/>
<feature type="compositionally biased region" description="Low complexity" evidence="1">
    <location>
        <begin position="258"/>
        <end position="285"/>
    </location>
</feature>
<dbReference type="PROSITE" id="PS51257">
    <property type="entry name" value="PROKAR_LIPOPROTEIN"/>
    <property type="match status" value="1"/>
</dbReference>
<organism evidence="3 4">
    <name type="scientific">Leptidea sinapis</name>
    <dbReference type="NCBI Taxonomy" id="189913"/>
    <lineage>
        <taxon>Eukaryota</taxon>
        <taxon>Metazoa</taxon>
        <taxon>Ecdysozoa</taxon>
        <taxon>Arthropoda</taxon>
        <taxon>Hexapoda</taxon>
        <taxon>Insecta</taxon>
        <taxon>Pterygota</taxon>
        <taxon>Neoptera</taxon>
        <taxon>Endopterygota</taxon>
        <taxon>Lepidoptera</taxon>
        <taxon>Glossata</taxon>
        <taxon>Ditrysia</taxon>
        <taxon>Papilionoidea</taxon>
        <taxon>Pieridae</taxon>
        <taxon>Dismorphiinae</taxon>
        <taxon>Leptidea</taxon>
    </lineage>
</organism>
<feature type="compositionally biased region" description="Pro residues" evidence="1">
    <location>
        <begin position="183"/>
        <end position="194"/>
    </location>
</feature>
<keyword evidence="4" id="KW-1185">Reference proteome</keyword>